<dbReference type="EMBL" id="JABANE010000140">
    <property type="protein sequence ID" value="NME72177.1"/>
    <property type="molecule type" value="Genomic_DNA"/>
</dbReference>
<dbReference type="Proteomes" id="UP000576082">
    <property type="component" value="Unassembled WGS sequence"/>
</dbReference>
<comment type="caution">
    <text evidence="2">The sequence shown here is derived from an EMBL/GenBank/DDBJ whole genome shotgun (WGS) entry which is preliminary data.</text>
</comment>
<dbReference type="PROSITE" id="PS51257">
    <property type="entry name" value="PROKAR_LIPOPROTEIN"/>
    <property type="match status" value="1"/>
</dbReference>
<proteinExistence type="predicted"/>
<feature type="domain" description="Water stress and hypersensitive response" evidence="1">
    <location>
        <begin position="30"/>
        <end position="151"/>
    </location>
</feature>
<evidence type="ECO:0000313" key="2">
    <source>
        <dbReference type="EMBL" id="NME72177.1"/>
    </source>
</evidence>
<organism evidence="2 3">
    <name type="scientific">Flammeovirga aprica JL-4</name>
    <dbReference type="NCBI Taxonomy" id="694437"/>
    <lineage>
        <taxon>Bacteria</taxon>
        <taxon>Pseudomonadati</taxon>
        <taxon>Bacteroidota</taxon>
        <taxon>Cytophagia</taxon>
        <taxon>Cytophagales</taxon>
        <taxon>Flammeovirgaceae</taxon>
        <taxon>Flammeovirga</taxon>
    </lineage>
</organism>
<dbReference type="InterPro" id="IPR013990">
    <property type="entry name" value="WHy-dom"/>
</dbReference>
<evidence type="ECO:0000313" key="3">
    <source>
        <dbReference type="Proteomes" id="UP000576082"/>
    </source>
</evidence>
<dbReference type="InterPro" id="IPR004864">
    <property type="entry name" value="LEA_2"/>
</dbReference>
<accession>A0A7X9XCU5</accession>
<gene>
    <name evidence="2" type="ORF">HHU12_29720</name>
</gene>
<reference evidence="2 3" key="1">
    <citation type="submission" date="2020-04" db="EMBL/GenBank/DDBJ databases">
        <title>Flammeovirga sp. SR4, a novel species isolated from seawater.</title>
        <authorList>
            <person name="Wang X."/>
        </authorList>
    </citation>
    <scope>NUCLEOTIDE SEQUENCE [LARGE SCALE GENOMIC DNA]</scope>
    <source>
        <strain evidence="2 3">ATCC 23126</strain>
    </source>
</reference>
<sequence length="157" mass="17257">MNFKNLLQYLFTSILLLSLTSCGPEAPEFVTLKNMEMFSLEDGNFVVKAEAVLYNPNGVSITIDEIHVDVLVNGNNIGSVNQNLSSEAKKKSEFSLPLEVQFPPKALFSNILGGIINMATGDDFEVRYTGYVKTKALGVSFKVPFDQKETIGLSLLN</sequence>
<keyword evidence="3" id="KW-1185">Reference proteome</keyword>
<name>A0A7X9XCU5_9BACT</name>
<dbReference type="Pfam" id="PF03168">
    <property type="entry name" value="LEA_2"/>
    <property type="match status" value="1"/>
</dbReference>
<dbReference type="AlphaFoldDB" id="A0A7X9XCU5"/>
<dbReference type="Gene3D" id="2.60.40.1820">
    <property type="match status" value="1"/>
</dbReference>
<dbReference type="SUPFAM" id="SSF117070">
    <property type="entry name" value="LEA14-like"/>
    <property type="match status" value="1"/>
</dbReference>
<evidence type="ECO:0000259" key="1">
    <source>
        <dbReference type="SMART" id="SM00769"/>
    </source>
</evidence>
<protein>
    <submittedName>
        <fullName evidence="2">LEA type 2 family protein</fullName>
    </submittedName>
</protein>
<dbReference type="SMART" id="SM00769">
    <property type="entry name" value="WHy"/>
    <property type="match status" value="1"/>
</dbReference>
<dbReference type="GO" id="GO:0009269">
    <property type="term" value="P:response to desiccation"/>
    <property type="evidence" value="ECO:0007669"/>
    <property type="project" value="InterPro"/>
</dbReference>
<dbReference type="RefSeq" id="WP_169660370.1">
    <property type="nucleotide sequence ID" value="NZ_JABANE010000140.1"/>
</dbReference>